<proteinExistence type="predicted"/>
<dbReference type="Pfam" id="PF13460">
    <property type="entry name" value="NAD_binding_10"/>
    <property type="match status" value="1"/>
</dbReference>
<evidence type="ECO:0000259" key="1">
    <source>
        <dbReference type="Pfam" id="PF13460"/>
    </source>
</evidence>
<keyword evidence="3" id="KW-1185">Reference proteome</keyword>
<feature type="domain" description="NAD(P)-binding" evidence="1">
    <location>
        <begin position="8"/>
        <end position="121"/>
    </location>
</feature>
<protein>
    <submittedName>
        <fullName evidence="2">Uncharacterized conserved protein YbjT, contains NAD(P)-binding and DUF2867 domains</fullName>
    </submittedName>
</protein>
<accession>A0A173MQL4</accession>
<dbReference type="RefSeq" id="WP_076376921.1">
    <property type="nucleotide sequence ID" value="NZ_AP017422.1"/>
</dbReference>
<gene>
    <name evidence="2" type="ORF">SAMN05421788_1011384</name>
</gene>
<dbReference type="InterPro" id="IPR036291">
    <property type="entry name" value="NAD(P)-bd_dom_sf"/>
</dbReference>
<dbReference type="AlphaFoldDB" id="A0A173MQL4"/>
<evidence type="ECO:0000313" key="3">
    <source>
        <dbReference type="Proteomes" id="UP000186917"/>
    </source>
</evidence>
<dbReference type="InterPro" id="IPR016040">
    <property type="entry name" value="NAD(P)-bd_dom"/>
</dbReference>
<dbReference type="KEGG" id="fln:FLA_6005"/>
<dbReference type="SUPFAM" id="SSF51735">
    <property type="entry name" value="NAD(P)-binding Rossmann-fold domains"/>
    <property type="match status" value="1"/>
</dbReference>
<dbReference type="Proteomes" id="UP000186917">
    <property type="component" value="Unassembled WGS sequence"/>
</dbReference>
<dbReference type="EMBL" id="FTOR01000001">
    <property type="protein sequence ID" value="SIS81587.1"/>
    <property type="molecule type" value="Genomic_DNA"/>
</dbReference>
<dbReference type="Gene3D" id="3.40.50.720">
    <property type="entry name" value="NAD(P)-binding Rossmann-like Domain"/>
    <property type="match status" value="1"/>
</dbReference>
<sequence>MKTAIIIGATGLVGNELLHLLLDDNRFEKVKILVGKSAGITHAKLEEHVIDFGKPQLWKQEVQGDVLFSCLGTTMKQAGGKDAQYRVDYSYQFAVASIAAENNVPVYVLVSSIGADTESRFFYAQMKGQLDEGVSRLPFASTSIVRPGPLYGARKNKRGGENLSVMLVKAFNAIGIFKKYKPVSGAQVARAMMQVAVAAKAGVTIYENNALFALAAAK</sequence>
<dbReference type="PANTHER" id="PTHR14097">
    <property type="entry name" value="OXIDOREDUCTASE HTATIP2"/>
    <property type="match status" value="1"/>
</dbReference>
<dbReference type="STRING" id="477680.SAMN05421788_1011384"/>
<reference evidence="3" key="1">
    <citation type="submission" date="2017-01" db="EMBL/GenBank/DDBJ databases">
        <authorList>
            <person name="Varghese N."/>
            <person name="Submissions S."/>
        </authorList>
    </citation>
    <scope>NUCLEOTIDE SEQUENCE [LARGE SCALE GENOMIC DNA]</scope>
    <source>
        <strain evidence="3">DSM 21054</strain>
    </source>
</reference>
<dbReference type="OrthoDB" id="9798632at2"/>
<name>A0A173MQL4_9BACT</name>
<dbReference type="PANTHER" id="PTHR14097:SF7">
    <property type="entry name" value="OXIDOREDUCTASE HTATIP2"/>
    <property type="match status" value="1"/>
</dbReference>
<organism evidence="2 3">
    <name type="scientific">Filimonas lacunae</name>
    <dbReference type="NCBI Taxonomy" id="477680"/>
    <lineage>
        <taxon>Bacteria</taxon>
        <taxon>Pseudomonadati</taxon>
        <taxon>Bacteroidota</taxon>
        <taxon>Chitinophagia</taxon>
        <taxon>Chitinophagales</taxon>
        <taxon>Chitinophagaceae</taxon>
        <taxon>Filimonas</taxon>
    </lineage>
</organism>
<evidence type="ECO:0000313" key="2">
    <source>
        <dbReference type="EMBL" id="SIS81587.1"/>
    </source>
</evidence>